<feature type="compositionally biased region" description="Polar residues" evidence="6">
    <location>
        <begin position="101"/>
        <end position="125"/>
    </location>
</feature>
<feature type="compositionally biased region" description="Basic and acidic residues" evidence="6">
    <location>
        <begin position="127"/>
        <end position="139"/>
    </location>
</feature>
<evidence type="ECO:0000256" key="1">
    <source>
        <dbReference type="ARBA" id="ARBA00005384"/>
    </source>
</evidence>
<dbReference type="InterPro" id="IPR036388">
    <property type="entry name" value="WH-like_DNA-bd_sf"/>
</dbReference>
<dbReference type="PRINTS" id="PR00035">
    <property type="entry name" value="HTHGNTR"/>
</dbReference>
<evidence type="ECO:0000256" key="6">
    <source>
        <dbReference type="SAM" id="MobiDB-lite"/>
    </source>
</evidence>
<dbReference type="Proteomes" id="UP001570417">
    <property type="component" value="Unassembled WGS sequence"/>
</dbReference>
<evidence type="ECO:0000313" key="9">
    <source>
        <dbReference type="Proteomes" id="UP001570417"/>
    </source>
</evidence>
<dbReference type="Gene3D" id="3.40.640.10">
    <property type="entry name" value="Type I PLP-dependent aspartate aminotransferase-like (Major domain)"/>
    <property type="match status" value="1"/>
</dbReference>
<keyword evidence="9" id="KW-1185">Reference proteome</keyword>
<dbReference type="InterPro" id="IPR004839">
    <property type="entry name" value="Aminotransferase_I/II_large"/>
</dbReference>
<dbReference type="PANTHER" id="PTHR46577:SF1">
    <property type="entry name" value="HTH-TYPE TRANSCRIPTIONAL REGULATORY PROTEIN GABR"/>
    <property type="match status" value="1"/>
</dbReference>
<keyword evidence="8" id="KW-0032">Aminotransferase</keyword>
<keyword evidence="2" id="KW-0663">Pyridoxal phosphate</keyword>
<dbReference type="Pfam" id="PF00155">
    <property type="entry name" value="Aminotran_1_2"/>
    <property type="match status" value="1"/>
</dbReference>
<dbReference type="InterPro" id="IPR015421">
    <property type="entry name" value="PyrdxlP-dep_Trfase_major"/>
</dbReference>
<evidence type="ECO:0000256" key="4">
    <source>
        <dbReference type="ARBA" id="ARBA00023125"/>
    </source>
</evidence>
<evidence type="ECO:0000259" key="7">
    <source>
        <dbReference type="PROSITE" id="PS50949"/>
    </source>
</evidence>
<dbReference type="SUPFAM" id="SSF46785">
    <property type="entry name" value="Winged helix' DNA-binding domain"/>
    <property type="match status" value="1"/>
</dbReference>
<proteinExistence type="inferred from homology"/>
<dbReference type="PANTHER" id="PTHR46577">
    <property type="entry name" value="HTH-TYPE TRANSCRIPTIONAL REGULATORY PROTEIN GABR"/>
    <property type="match status" value="1"/>
</dbReference>
<keyword evidence="8" id="KW-0808">Transferase</keyword>
<comment type="similarity">
    <text evidence="1">In the C-terminal section; belongs to the class-I pyridoxal-phosphate-dependent aminotransferase family.</text>
</comment>
<dbReference type="EMBL" id="JBFRUW010000018">
    <property type="protein sequence ID" value="MFA0567971.1"/>
    <property type="molecule type" value="Genomic_DNA"/>
</dbReference>
<sequence>MQPIDIGDLTLDEKYSSRQSALFHAVREKIIHGLWNKGSKLPSTRKLASELEVSRNTVIYAYEQLVTEGYIESKTGSGYYVMVEQPEQYLHSDINATSDLNVSEGNSLNAKNGPNANLGSNSEDSTSIEKEKTRELEHQTQCTFHDEIRSFDDSDSFDLNAGFAPGVPDLEKFPFAKWQRLLQRHITRKTLAGNQSLQGYLPLRQALSDYLASSRSVKCNPNRIIITSGAQQAISIALMATLKQGDEILMEEPGYLQMHKIINLLKLKRQGVPVHEKSGISLDTILASDAHSLYLTPSNQYPMGTTLNTEQRLKLIEWAYQSSSWVIEDDYDSEFQFAHRPYTSMQGLASKIRHDDRILYVGSLSKVMFNGLRLGYLVVPESLVPRCLEIKDALTGDSAAHTQAALADFISEGDLLRHIRKMRRLYKQKHQTMVEAVNREFADDVDVISQAAGLHVTIKWQGYITEQEWKLRAKEKGIVVRPLGVYEYVPNPTRTWQGVVLGFGNIRLQDIDSKVKEIAQLFYQ</sequence>
<evidence type="ECO:0000256" key="2">
    <source>
        <dbReference type="ARBA" id="ARBA00022898"/>
    </source>
</evidence>
<organism evidence="8 9">
    <name type="scientific">Vibrio gallaecicus</name>
    <dbReference type="NCBI Taxonomy" id="552386"/>
    <lineage>
        <taxon>Bacteria</taxon>
        <taxon>Pseudomonadati</taxon>
        <taxon>Pseudomonadota</taxon>
        <taxon>Gammaproteobacteria</taxon>
        <taxon>Vibrionales</taxon>
        <taxon>Vibrionaceae</taxon>
        <taxon>Vibrio</taxon>
    </lineage>
</organism>
<feature type="domain" description="HTH gntR-type" evidence="7">
    <location>
        <begin position="16"/>
        <end position="84"/>
    </location>
</feature>
<dbReference type="SMART" id="SM00345">
    <property type="entry name" value="HTH_GNTR"/>
    <property type="match status" value="1"/>
</dbReference>
<evidence type="ECO:0000256" key="5">
    <source>
        <dbReference type="ARBA" id="ARBA00023163"/>
    </source>
</evidence>
<dbReference type="GO" id="GO:0008483">
    <property type="term" value="F:transaminase activity"/>
    <property type="evidence" value="ECO:0007669"/>
    <property type="project" value="UniProtKB-KW"/>
</dbReference>
<keyword evidence="4" id="KW-0238">DNA-binding</keyword>
<dbReference type="Pfam" id="PF00392">
    <property type="entry name" value="GntR"/>
    <property type="match status" value="1"/>
</dbReference>
<dbReference type="PROSITE" id="PS50949">
    <property type="entry name" value="HTH_GNTR"/>
    <property type="match status" value="1"/>
</dbReference>
<dbReference type="InterPro" id="IPR015424">
    <property type="entry name" value="PyrdxlP-dep_Trfase"/>
</dbReference>
<dbReference type="SUPFAM" id="SSF53383">
    <property type="entry name" value="PLP-dependent transferases"/>
    <property type="match status" value="1"/>
</dbReference>
<comment type="caution">
    <text evidence="8">The sequence shown here is derived from an EMBL/GenBank/DDBJ whole genome shotgun (WGS) entry which is preliminary data.</text>
</comment>
<dbReference type="InterPro" id="IPR000524">
    <property type="entry name" value="Tscrpt_reg_HTH_GntR"/>
</dbReference>
<dbReference type="CDD" id="cd00609">
    <property type="entry name" value="AAT_like"/>
    <property type="match status" value="1"/>
</dbReference>
<accession>A0ABV4N9Z7</accession>
<evidence type="ECO:0000313" key="8">
    <source>
        <dbReference type="EMBL" id="MFA0567971.1"/>
    </source>
</evidence>
<name>A0ABV4N9Z7_9VIBR</name>
<gene>
    <name evidence="8" type="ORF">AB4566_06755</name>
</gene>
<dbReference type="InterPro" id="IPR036390">
    <property type="entry name" value="WH_DNA-bd_sf"/>
</dbReference>
<keyword evidence="5" id="KW-0804">Transcription</keyword>
<dbReference type="InterPro" id="IPR051446">
    <property type="entry name" value="HTH_trans_reg/aminotransferase"/>
</dbReference>
<keyword evidence="3" id="KW-0805">Transcription regulation</keyword>
<reference evidence="8 9" key="1">
    <citation type="journal article" date="2024" name="ISME J.">
        <title>Tailless and filamentous prophages are predominant in marine Vibrio.</title>
        <authorList>
            <person name="Steensen K."/>
            <person name="Seneca J."/>
            <person name="Bartlau N."/>
            <person name="Yu X.A."/>
            <person name="Hussain F.A."/>
            <person name="Polz M.F."/>
        </authorList>
    </citation>
    <scope>NUCLEOTIDE SEQUENCE [LARGE SCALE GENOMIC DNA]</scope>
    <source>
        <strain evidence="8 9">10N.222.51.A1</strain>
    </source>
</reference>
<dbReference type="CDD" id="cd07377">
    <property type="entry name" value="WHTH_GntR"/>
    <property type="match status" value="1"/>
</dbReference>
<dbReference type="Gene3D" id="1.10.10.10">
    <property type="entry name" value="Winged helix-like DNA-binding domain superfamily/Winged helix DNA-binding domain"/>
    <property type="match status" value="1"/>
</dbReference>
<evidence type="ECO:0000256" key="3">
    <source>
        <dbReference type="ARBA" id="ARBA00023015"/>
    </source>
</evidence>
<protein>
    <submittedName>
        <fullName evidence="8">PLP-dependent aminotransferase family protein</fullName>
    </submittedName>
</protein>
<feature type="region of interest" description="Disordered" evidence="6">
    <location>
        <begin position="101"/>
        <end position="139"/>
    </location>
</feature>